<gene>
    <name evidence="14" type="ORF">PACTADRAFT_21935</name>
</gene>
<evidence type="ECO:0000313" key="14">
    <source>
        <dbReference type="EMBL" id="ODV98011.1"/>
    </source>
</evidence>
<dbReference type="GO" id="GO:0005789">
    <property type="term" value="C:endoplasmic reticulum membrane"/>
    <property type="evidence" value="ECO:0007669"/>
    <property type="project" value="UniProtKB-SubCell"/>
</dbReference>
<dbReference type="InterPro" id="IPR045120">
    <property type="entry name" value="Suco/Slp1-like"/>
</dbReference>
<evidence type="ECO:0000256" key="11">
    <source>
        <dbReference type="SAM" id="Coils"/>
    </source>
</evidence>
<evidence type="ECO:0000313" key="15">
    <source>
        <dbReference type="Proteomes" id="UP000094236"/>
    </source>
</evidence>
<keyword evidence="15" id="KW-1185">Reference proteome</keyword>
<dbReference type="PANTHER" id="PTHR12953:SF0">
    <property type="entry name" value="SUN DOMAIN-CONTAINING OSSIFICATION FACTOR"/>
    <property type="match status" value="1"/>
</dbReference>
<comment type="similarity">
    <text evidence="8">Belongs to the SLP1 family.</text>
</comment>
<protein>
    <recommendedName>
        <fullName evidence="10">SUN-like protein 1</fullName>
    </recommendedName>
</protein>
<dbReference type="PROSITE" id="PS51469">
    <property type="entry name" value="SUN"/>
    <property type="match status" value="1"/>
</dbReference>
<feature type="transmembrane region" description="Helical" evidence="12">
    <location>
        <begin position="453"/>
        <end position="470"/>
    </location>
</feature>
<evidence type="ECO:0000256" key="10">
    <source>
        <dbReference type="ARBA" id="ARBA00075366"/>
    </source>
</evidence>
<accession>A0A1E4U1Y4</accession>
<dbReference type="Gene3D" id="2.60.120.260">
    <property type="entry name" value="Galactose-binding domain-like"/>
    <property type="match status" value="1"/>
</dbReference>
<evidence type="ECO:0000256" key="12">
    <source>
        <dbReference type="SAM" id="Phobius"/>
    </source>
</evidence>
<dbReference type="EMBL" id="KV454011">
    <property type="protein sequence ID" value="ODV98011.1"/>
    <property type="molecule type" value="Genomic_DNA"/>
</dbReference>
<keyword evidence="2 12" id="KW-0812">Transmembrane</keyword>
<keyword evidence="4" id="KW-0256">Endoplasmic reticulum</keyword>
<keyword evidence="6 12" id="KW-0472">Membrane</keyword>
<organism evidence="14 15">
    <name type="scientific">Pachysolen tannophilus NRRL Y-2460</name>
    <dbReference type="NCBI Taxonomy" id="669874"/>
    <lineage>
        <taxon>Eukaryota</taxon>
        <taxon>Fungi</taxon>
        <taxon>Dikarya</taxon>
        <taxon>Ascomycota</taxon>
        <taxon>Saccharomycotina</taxon>
        <taxon>Pichiomycetes</taxon>
        <taxon>Pachysolenaceae</taxon>
        <taxon>Pachysolen</taxon>
    </lineage>
</organism>
<dbReference type="STRING" id="669874.A0A1E4U1Y4"/>
<evidence type="ECO:0000256" key="5">
    <source>
        <dbReference type="ARBA" id="ARBA00022989"/>
    </source>
</evidence>
<comment type="subcellular location">
    <subcellularLocation>
        <location evidence="1">Endoplasmic reticulum membrane</location>
        <topology evidence="1">Single-pass type I membrane protein</topology>
    </subcellularLocation>
</comment>
<sequence length="488" mass="55930">NTTTSVDLNTSINRTILNSDNYQGNMSDIEEDTDTHFMSFEEWKKQKVGEDHQRERKLKSHENHKFSQKTINSNLNGAIGEDMEIDIGMFAPDMKTEEAGGKVYKDRFNYASFDCAATIVKTNSEAKGASSILIENKDSYLLNECSAPNKFVVIELCQDILVDTVLVGNYEFFSSTFKKIRLSVTDRFPTPANGWKILGEFEAENVRSLQTFSIKNPLIWARYLRLEVLSHYGSEYYCPISVLRVHGKTMMEEFKFEEEKEIRTADENSTITAALNENVVDVERINTLNEECSVVLPYLVMDQFLEELYHDEYCQENSTNITESSATTSSPIETSIQEPTTQESIYKNIVKRLALLESNATLSLLYIEEQSKLLSNAFTKLEKRQTAKFDLLVSAFNTSIHHQIEQLTNLYKSLQEEANTLLATQSFAHQELLSDSSTKIKNLTSELTFQKRLSIFNTLFIVVLMVYVIATRDTFIETEYIEDENGRW</sequence>
<evidence type="ECO:0000256" key="7">
    <source>
        <dbReference type="ARBA" id="ARBA00023180"/>
    </source>
</evidence>
<dbReference type="PANTHER" id="PTHR12953">
    <property type="entry name" value="MEMBRANE PROTEIN CH1 RELATED"/>
    <property type="match status" value="1"/>
</dbReference>
<keyword evidence="5 12" id="KW-1133">Transmembrane helix</keyword>
<evidence type="ECO:0000256" key="8">
    <source>
        <dbReference type="ARBA" id="ARBA00061226"/>
    </source>
</evidence>
<proteinExistence type="inferred from homology"/>
<dbReference type="InterPro" id="IPR012919">
    <property type="entry name" value="SUN_dom"/>
</dbReference>
<keyword evidence="11" id="KW-0175">Coiled coil</keyword>
<dbReference type="Proteomes" id="UP000094236">
    <property type="component" value="Unassembled WGS sequence"/>
</dbReference>
<feature type="coiled-coil region" evidence="11">
    <location>
        <begin position="397"/>
        <end position="424"/>
    </location>
</feature>
<comment type="subunit">
    <text evidence="9">Interacts with EMP65.</text>
</comment>
<evidence type="ECO:0000256" key="4">
    <source>
        <dbReference type="ARBA" id="ARBA00022824"/>
    </source>
</evidence>
<dbReference type="FunFam" id="2.60.120.260:FF:000099">
    <property type="entry name" value="Uncharacterized protein, isoform C"/>
    <property type="match status" value="1"/>
</dbReference>
<feature type="domain" description="SUN" evidence="13">
    <location>
        <begin position="82"/>
        <end position="250"/>
    </location>
</feature>
<dbReference type="Pfam" id="PF07738">
    <property type="entry name" value="Sad1_UNC"/>
    <property type="match status" value="1"/>
</dbReference>
<dbReference type="GO" id="GO:0034975">
    <property type="term" value="P:protein folding in endoplasmic reticulum"/>
    <property type="evidence" value="ECO:0007669"/>
    <property type="project" value="TreeGrafter"/>
</dbReference>
<evidence type="ECO:0000256" key="1">
    <source>
        <dbReference type="ARBA" id="ARBA00004115"/>
    </source>
</evidence>
<evidence type="ECO:0000256" key="2">
    <source>
        <dbReference type="ARBA" id="ARBA00022692"/>
    </source>
</evidence>
<name>A0A1E4U1Y4_PACTA</name>
<feature type="non-terminal residue" evidence="14">
    <location>
        <position position="488"/>
    </location>
</feature>
<evidence type="ECO:0000256" key="3">
    <source>
        <dbReference type="ARBA" id="ARBA00022729"/>
    </source>
</evidence>
<keyword evidence="7" id="KW-0325">Glycoprotein</keyword>
<dbReference type="OrthoDB" id="266334at2759"/>
<evidence type="ECO:0000259" key="13">
    <source>
        <dbReference type="PROSITE" id="PS51469"/>
    </source>
</evidence>
<reference evidence="15" key="1">
    <citation type="submission" date="2016-05" db="EMBL/GenBank/DDBJ databases">
        <title>Comparative genomics of biotechnologically important yeasts.</title>
        <authorList>
            <consortium name="DOE Joint Genome Institute"/>
            <person name="Riley R."/>
            <person name="Haridas S."/>
            <person name="Wolfe K.H."/>
            <person name="Lopes M.R."/>
            <person name="Hittinger C.T."/>
            <person name="Goker M."/>
            <person name="Salamov A."/>
            <person name="Wisecaver J."/>
            <person name="Long T.M."/>
            <person name="Aerts A.L."/>
            <person name="Barry K."/>
            <person name="Choi C."/>
            <person name="Clum A."/>
            <person name="Coughlan A.Y."/>
            <person name="Deshpande S."/>
            <person name="Douglass A.P."/>
            <person name="Hanson S.J."/>
            <person name="Klenk H.-P."/>
            <person name="Labutti K."/>
            <person name="Lapidus A."/>
            <person name="Lindquist E."/>
            <person name="Lipzen A."/>
            <person name="Meier-Kolthoff J.P."/>
            <person name="Ohm R.A."/>
            <person name="Otillar R.P."/>
            <person name="Pangilinan J."/>
            <person name="Peng Y."/>
            <person name="Rokas A."/>
            <person name="Rosa C.A."/>
            <person name="Scheuner C."/>
            <person name="Sibirny A.A."/>
            <person name="Slot J.C."/>
            <person name="Stielow J.B."/>
            <person name="Sun H."/>
            <person name="Kurtzman C.P."/>
            <person name="Blackwell M."/>
            <person name="Grigoriev I.V."/>
            <person name="Jeffries T.W."/>
        </authorList>
    </citation>
    <scope>NUCLEOTIDE SEQUENCE [LARGE SCALE GENOMIC DNA]</scope>
    <source>
        <strain evidence="15">NRRL Y-2460</strain>
    </source>
</reference>
<feature type="non-terminal residue" evidence="14">
    <location>
        <position position="1"/>
    </location>
</feature>
<evidence type="ECO:0000256" key="6">
    <source>
        <dbReference type="ARBA" id="ARBA00023136"/>
    </source>
</evidence>
<evidence type="ECO:0000256" key="9">
    <source>
        <dbReference type="ARBA" id="ARBA00064635"/>
    </source>
</evidence>
<dbReference type="AlphaFoldDB" id="A0A1E4U1Y4"/>
<keyword evidence="3" id="KW-0732">Signal</keyword>